<gene>
    <name evidence="3" type="ORF">Q8F55_000820</name>
</gene>
<feature type="region of interest" description="Disordered" evidence="1">
    <location>
        <begin position="1"/>
        <end position="64"/>
    </location>
</feature>
<dbReference type="Proteomes" id="UP001565368">
    <property type="component" value="Unassembled WGS sequence"/>
</dbReference>
<dbReference type="PROSITE" id="PS00741">
    <property type="entry name" value="DH_1"/>
    <property type="match status" value="1"/>
</dbReference>
<dbReference type="EMBL" id="JBBXJM010000001">
    <property type="protein sequence ID" value="KAL1413071.1"/>
    <property type="molecule type" value="Genomic_DNA"/>
</dbReference>
<dbReference type="CDD" id="cd00160">
    <property type="entry name" value="RhoGEF"/>
    <property type="match status" value="1"/>
</dbReference>
<name>A0ABR3QFE5_9TREE</name>
<evidence type="ECO:0000313" key="4">
    <source>
        <dbReference type="Proteomes" id="UP001565368"/>
    </source>
</evidence>
<feature type="region of interest" description="Disordered" evidence="1">
    <location>
        <begin position="526"/>
        <end position="597"/>
    </location>
</feature>
<evidence type="ECO:0000259" key="2">
    <source>
        <dbReference type="PROSITE" id="PS50010"/>
    </source>
</evidence>
<dbReference type="SUPFAM" id="SSF48065">
    <property type="entry name" value="DBL homology domain (DH-domain)"/>
    <property type="match status" value="1"/>
</dbReference>
<dbReference type="Gene3D" id="2.30.29.30">
    <property type="entry name" value="Pleckstrin-homology domain (PH domain)/Phosphotyrosine-binding domain (PTB)"/>
    <property type="match status" value="1"/>
</dbReference>
<dbReference type="InterPro" id="IPR032675">
    <property type="entry name" value="LRR_dom_sf"/>
</dbReference>
<dbReference type="SUPFAM" id="SSF52058">
    <property type="entry name" value="L domain-like"/>
    <property type="match status" value="1"/>
</dbReference>
<feature type="compositionally biased region" description="Low complexity" evidence="1">
    <location>
        <begin position="288"/>
        <end position="301"/>
    </location>
</feature>
<dbReference type="Pfam" id="PF00621">
    <property type="entry name" value="RhoGEF"/>
    <property type="match status" value="1"/>
</dbReference>
<dbReference type="PANTHER" id="PTHR12673:SF270">
    <property type="entry name" value="FYVE-TYPE DOMAIN-CONTAINING PROTEIN"/>
    <property type="match status" value="1"/>
</dbReference>
<dbReference type="GeneID" id="95981863"/>
<dbReference type="PANTHER" id="PTHR12673">
    <property type="entry name" value="FACIOGENITAL DYSPLASIA PROTEIN"/>
    <property type="match status" value="1"/>
</dbReference>
<accession>A0ABR3QFE5</accession>
<feature type="compositionally biased region" description="Polar residues" evidence="1">
    <location>
        <begin position="657"/>
        <end position="670"/>
    </location>
</feature>
<evidence type="ECO:0000256" key="1">
    <source>
        <dbReference type="SAM" id="MobiDB-lite"/>
    </source>
</evidence>
<dbReference type="InterPro" id="IPR001331">
    <property type="entry name" value="GDS_CDC24_CS"/>
</dbReference>
<evidence type="ECO:0000313" key="3">
    <source>
        <dbReference type="EMBL" id="KAL1413071.1"/>
    </source>
</evidence>
<feature type="region of interest" description="Disordered" evidence="1">
    <location>
        <begin position="783"/>
        <end position="806"/>
    </location>
</feature>
<proteinExistence type="predicted"/>
<feature type="compositionally biased region" description="Low complexity" evidence="1">
    <location>
        <begin position="532"/>
        <end position="544"/>
    </location>
</feature>
<dbReference type="InterPro" id="IPR035899">
    <property type="entry name" value="DBL_dom_sf"/>
</dbReference>
<feature type="compositionally biased region" description="Polar residues" evidence="1">
    <location>
        <begin position="576"/>
        <end position="589"/>
    </location>
</feature>
<feature type="region of interest" description="Disordered" evidence="1">
    <location>
        <begin position="619"/>
        <end position="683"/>
    </location>
</feature>
<dbReference type="Gene3D" id="1.20.900.10">
    <property type="entry name" value="Dbl homology (DH) domain"/>
    <property type="match status" value="1"/>
</dbReference>
<feature type="region of interest" description="Disordered" evidence="1">
    <location>
        <begin position="228"/>
        <end position="304"/>
    </location>
</feature>
<sequence>MSGLSSPFPPTPTPSFRSKTGMFDGFDQPQAGPSKPRAPQSALPPTPPVHDDLSPNVGHGNHSMFEPAINFAEPRYRASNLDAARRPATTYPAGSDEHMYHAHRKYTDPTPQVAQYPMHEPFVAQSDSSGHQLDVDLDVYSQGYSQDYDLEDEIRQPTLSFVTTSTVDSTTSSPSISDAYTYGTERFEGKPEHEPRIRVRTNMGRENAYSSAESSMASGGYSFHAYSDNTFHPHPPPMPVQHPVGYNRASTAEDSSLTSCQAVSPGSSYDHTQQSWRSPQMVSRERSNSASTTESTDTSDSAGDRLSVGFSNSFSYLSQSFPARQPWDEEPLPVSEAHAVAMIDDGRSAILDHEKLEAMGGLRTLCLMNESDLLRLPRFTHLLLPNIGPELLQILPALLDVLSTTLVVLDIGNNDLTAIPTGIRHCTALEELNVSGNPLRQLPSVIGDCVNLRMLIADNCMLQSLPAEMAQLNSLHTICIRSNRLVVIPSWLCLLSHLESLRVDNNPFAPQWAPIVAPILASTLSQQTPTHSRSASQQSSSLRSMVGASGMASLRTPSSYGGSGAPSPSPSYPNSDFSQPTHVQGSNPRLQPVSAPRAPMEISSPISSSLMTTLNGPVLLGNKRPDGSHPGSMRAPNRAVTGPPPVSEVLSAGDRFSTGSNRRAQSSMGHYTTDESDAENGDAKPKWGFLRKMSMSRLRADKDKMEKLQVSAAANVKTMPTIQHQHSLPSGAFPTRPQMPQVARSASAVPTFSNLHIDDDQSRLSVASAMPMPIATGAMPVPPANAYGTSPGGARGKRRSFLPIDPSPPSLNVAIPSLSPLMAPQATLGGGEPAEPRFAEAEDTMETLGDESDAGSHYRKSHRQMSVSNYSIADNDGRYARGLESIKSYLRDLYDLSLPALEPYGGFEVIDAVGDSSSGTEGQSRASVAGSARHPVIEGALSRGVSMASSGSERETRFPSVHEPGNVDTPSKRFKDDKAKRARVIREIYETEKTYVRGLSELVSIYVKPASMAVSSSKNETIIPVAERKVVFGGVESVLVIHRDNFLPALEKVVRPLFENGDDPEGALSARTAHQVGEVFRTYIAYMKQYSTYINNFDNALARMRAWTTGTAGSSGPVTKASAATAAKSGAVGVAAVGASLVGSAVLPVGDGVPHSGSHLTPAQKKRVKTFLKRAKENPKHSQINLESYLLLPVQRVPRYKLLLEDLAMCTPPRESLGPTDALDDAINEISNLASLMNEEKREAESRLRLLHWQQRITSRGPSPLVQPHRKLVLDGALALVRVVKKASSYVEVDTPSIKVNADGDSTITGSKAVIPIEYINPEPMDKPIMLILCSDMLVLVQKRSGEGWDGQVDLFSVLRMATLREPASVSSSNDRILRVVDNKSIYYFNGGSHSSTLQWCRAINQQNRR</sequence>
<reference evidence="3 4" key="1">
    <citation type="submission" date="2023-08" db="EMBL/GenBank/DDBJ databases">
        <title>Annotated Genome Sequence of Vanrija albida AlHP1.</title>
        <authorList>
            <person name="Herzog R."/>
        </authorList>
    </citation>
    <scope>NUCLEOTIDE SEQUENCE [LARGE SCALE GENOMIC DNA]</scope>
    <source>
        <strain evidence="3 4">AlHP1</strain>
    </source>
</reference>
<comment type="caution">
    <text evidence="3">The sequence shown here is derived from an EMBL/GenBank/DDBJ whole genome shotgun (WGS) entry which is preliminary data.</text>
</comment>
<dbReference type="PROSITE" id="PS50010">
    <property type="entry name" value="DH_2"/>
    <property type="match status" value="1"/>
</dbReference>
<dbReference type="InterPro" id="IPR000219">
    <property type="entry name" value="DH_dom"/>
</dbReference>
<feature type="domain" description="DH" evidence="2">
    <location>
        <begin position="980"/>
        <end position="1240"/>
    </location>
</feature>
<dbReference type="InterPro" id="IPR051092">
    <property type="entry name" value="FYVE_RhoGEF_PH"/>
</dbReference>
<feature type="compositionally biased region" description="Polar residues" evidence="1">
    <location>
        <begin position="248"/>
        <end position="281"/>
    </location>
</feature>
<protein>
    <recommendedName>
        <fullName evidence="2">DH domain-containing protein</fullName>
    </recommendedName>
</protein>
<organism evidence="3 4">
    <name type="scientific">Vanrija albida</name>
    <dbReference type="NCBI Taxonomy" id="181172"/>
    <lineage>
        <taxon>Eukaryota</taxon>
        <taxon>Fungi</taxon>
        <taxon>Dikarya</taxon>
        <taxon>Basidiomycota</taxon>
        <taxon>Agaricomycotina</taxon>
        <taxon>Tremellomycetes</taxon>
        <taxon>Trichosporonales</taxon>
        <taxon>Trichosporonaceae</taxon>
        <taxon>Vanrija</taxon>
    </lineage>
</organism>
<feature type="region of interest" description="Disordered" evidence="1">
    <location>
        <begin position="943"/>
        <end position="975"/>
    </location>
</feature>
<keyword evidence="4" id="KW-1185">Reference proteome</keyword>
<dbReference type="RefSeq" id="XP_069213015.1">
    <property type="nucleotide sequence ID" value="XM_069349471.1"/>
</dbReference>
<dbReference type="Gene3D" id="3.80.10.10">
    <property type="entry name" value="Ribonuclease Inhibitor"/>
    <property type="match status" value="1"/>
</dbReference>
<dbReference type="SMART" id="SM00325">
    <property type="entry name" value="RhoGEF"/>
    <property type="match status" value="1"/>
</dbReference>
<dbReference type="InterPro" id="IPR011993">
    <property type="entry name" value="PH-like_dom_sf"/>
</dbReference>